<dbReference type="AlphaFoldDB" id="J9EAK4"/>
<gene>
    <name evidence="2" type="ORF">WUBG_09689</name>
</gene>
<dbReference type="Proteomes" id="UP000004810">
    <property type="component" value="Unassembled WGS sequence"/>
</dbReference>
<reference evidence="3" key="1">
    <citation type="submission" date="2012-08" db="EMBL/GenBank/DDBJ databases">
        <title>The Genome Sequence of Wuchereria bancrofti.</title>
        <authorList>
            <person name="Nutman T.B."/>
            <person name="Fink D.L."/>
            <person name="Russ C."/>
            <person name="Young S."/>
            <person name="Zeng Q."/>
            <person name="Koehrsen M."/>
            <person name="Alvarado L."/>
            <person name="Berlin A."/>
            <person name="Chapman S.B."/>
            <person name="Chen Z."/>
            <person name="Freedman E."/>
            <person name="Gellesch M."/>
            <person name="Goldberg J."/>
            <person name="Griggs A."/>
            <person name="Gujja S."/>
            <person name="Heilman E.R."/>
            <person name="Heiman D."/>
            <person name="Hepburn T."/>
            <person name="Howarth C."/>
            <person name="Jen D."/>
            <person name="Larson L."/>
            <person name="Lewis B."/>
            <person name="Mehta T."/>
            <person name="Park D."/>
            <person name="Pearson M."/>
            <person name="Roberts A."/>
            <person name="Saif S."/>
            <person name="Shea T."/>
            <person name="Shenoy N."/>
            <person name="Sisk P."/>
            <person name="Stolte C."/>
            <person name="Sykes S."/>
            <person name="Walk T."/>
            <person name="White J."/>
            <person name="Yandava C."/>
            <person name="Haas B."/>
            <person name="Henn M.R."/>
            <person name="Nusbaum C."/>
            <person name="Birren B."/>
        </authorList>
    </citation>
    <scope>NUCLEOTIDE SEQUENCE [LARGE SCALE GENOMIC DNA]</scope>
    <source>
        <strain evidence="3">NA</strain>
    </source>
</reference>
<accession>J9EAK4</accession>
<evidence type="ECO:0000313" key="2">
    <source>
        <dbReference type="EMBL" id="EJW79401.1"/>
    </source>
</evidence>
<name>J9EAK4_WUCBA</name>
<sequence>VAIAKEASIKLSTSLTGTILEEEKEMITDKGMEENISKRLLFGNSNEIELVGAEISHKQELSVISGATSLDLVSKLEEGSLNVPELLDDSDEASSASLMRHHIQQAIDDEPKRILTSDESSKESAGDYKTKTKFW</sequence>
<organism evidence="2 3">
    <name type="scientific">Wuchereria bancrofti</name>
    <dbReference type="NCBI Taxonomy" id="6293"/>
    <lineage>
        <taxon>Eukaryota</taxon>
        <taxon>Metazoa</taxon>
        <taxon>Ecdysozoa</taxon>
        <taxon>Nematoda</taxon>
        <taxon>Chromadorea</taxon>
        <taxon>Rhabditida</taxon>
        <taxon>Spirurina</taxon>
        <taxon>Spiruromorpha</taxon>
        <taxon>Filarioidea</taxon>
        <taxon>Onchocercidae</taxon>
        <taxon>Wuchereria</taxon>
    </lineage>
</organism>
<proteinExistence type="predicted"/>
<protein>
    <submittedName>
        <fullName evidence="2">Uncharacterized protein</fullName>
    </submittedName>
</protein>
<evidence type="ECO:0000256" key="1">
    <source>
        <dbReference type="SAM" id="MobiDB-lite"/>
    </source>
</evidence>
<feature type="region of interest" description="Disordered" evidence="1">
    <location>
        <begin position="92"/>
        <end position="135"/>
    </location>
</feature>
<comment type="caution">
    <text evidence="2">The sequence shown here is derived from an EMBL/GenBank/DDBJ whole genome shotgun (WGS) entry which is preliminary data.</text>
</comment>
<feature type="compositionally biased region" description="Basic and acidic residues" evidence="1">
    <location>
        <begin position="109"/>
        <end position="135"/>
    </location>
</feature>
<feature type="non-terminal residue" evidence="2">
    <location>
        <position position="1"/>
    </location>
</feature>
<evidence type="ECO:0000313" key="3">
    <source>
        <dbReference type="Proteomes" id="UP000004810"/>
    </source>
</evidence>
<dbReference type="EMBL" id="ADBV01005521">
    <property type="protein sequence ID" value="EJW79401.1"/>
    <property type="molecule type" value="Genomic_DNA"/>
</dbReference>